<feature type="compositionally biased region" description="Polar residues" evidence="1">
    <location>
        <begin position="34"/>
        <end position="56"/>
    </location>
</feature>
<feature type="region of interest" description="Disordered" evidence="1">
    <location>
        <begin position="1"/>
        <end position="57"/>
    </location>
</feature>
<evidence type="ECO:0000256" key="1">
    <source>
        <dbReference type="SAM" id="MobiDB-lite"/>
    </source>
</evidence>
<name>A0A9N8DUL0_9STRA</name>
<gene>
    <name evidence="2" type="ORF">SEMRO_368_G128020.1</name>
</gene>
<dbReference type="AlphaFoldDB" id="A0A9N8DUL0"/>
<evidence type="ECO:0000313" key="3">
    <source>
        <dbReference type="Proteomes" id="UP001153069"/>
    </source>
</evidence>
<accession>A0A9N8DUL0</accession>
<comment type="caution">
    <text evidence="2">The sequence shown here is derived from an EMBL/GenBank/DDBJ whole genome shotgun (WGS) entry which is preliminary data.</text>
</comment>
<sequence length="146" mass="16308">MAASNTTRENGSDRDTFDIARNTEANQENDRQAIINQPEPSRAMQPTTQAPPTQRIRNYGCPDVALFDSEISADFGDRLRLNNASSWMSEGETDDYDKENQCIYRENIDDAEHTYANDSDLLCLYPSPAFSEEDAALTNAQVFAAS</sequence>
<protein>
    <submittedName>
        <fullName evidence="2">Uncharacterized protein</fullName>
    </submittedName>
</protein>
<dbReference type="EMBL" id="CAICTM010000367">
    <property type="protein sequence ID" value="CAB9508957.1"/>
    <property type="molecule type" value="Genomic_DNA"/>
</dbReference>
<proteinExistence type="predicted"/>
<reference evidence="2" key="1">
    <citation type="submission" date="2020-06" db="EMBL/GenBank/DDBJ databases">
        <authorList>
            <consortium name="Plant Systems Biology data submission"/>
        </authorList>
    </citation>
    <scope>NUCLEOTIDE SEQUENCE</scope>
    <source>
        <strain evidence="2">D6</strain>
    </source>
</reference>
<organism evidence="2 3">
    <name type="scientific">Seminavis robusta</name>
    <dbReference type="NCBI Taxonomy" id="568900"/>
    <lineage>
        <taxon>Eukaryota</taxon>
        <taxon>Sar</taxon>
        <taxon>Stramenopiles</taxon>
        <taxon>Ochrophyta</taxon>
        <taxon>Bacillariophyta</taxon>
        <taxon>Bacillariophyceae</taxon>
        <taxon>Bacillariophycidae</taxon>
        <taxon>Naviculales</taxon>
        <taxon>Naviculaceae</taxon>
        <taxon>Seminavis</taxon>
    </lineage>
</organism>
<keyword evidence="3" id="KW-1185">Reference proteome</keyword>
<dbReference type="Proteomes" id="UP001153069">
    <property type="component" value="Unassembled WGS sequence"/>
</dbReference>
<evidence type="ECO:0000313" key="2">
    <source>
        <dbReference type="EMBL" id="CAB9508957.1"/>
    </source>
</evidence>